<dbReference type="PROSITE" id="PS51384">
    <property type="entry name" value="FAD_FR"/>
    <property type="match status" value="1"/>
</dbReference>
<evidence type="ECO:0000256" key="6">
    <source>
        <dbReference type="ARBA" id="ARBA00022827"/>
    </source>
</evidence>
<dbReference type="InterPro" id="IPR039261">
    <property type="entry name" value="FNR_nucleotide-bd"/>
</dbReference>
<dbReference type="AlphaFoldDB" id="A0A1T1HDY1"/>
<dbReference type="PRINTS" id="PR00410">
    <property type="entry name" value="PHEHYDRXLASE"/>
</dbReference>
<evidence type="ECO:0000256" key="7">
    <source>
        <dbReference type="ARBA" id="ARBA00022857"/>
    </source>
</evidence>
<comment type="similarity">
    <text evidence="2">Belongs to the ferredoxin--NADP reductase type 1 family.</text>
</comment>
<dbReference type="PANTHER" id="PTHR47878:SF1">
    <property type="entry name" value="FLAVODOXIN_FERREDOXIN--NADP REDUCTASE"/>
    <property type="match status" value="1"/>
</dbReference>
<dbReference type="RefSeq" id="WP_077242481.1">
    <property type="nucleotide sequence ID" value="NZ_FXTS01000001.1"/>
</dbReference>
<dbReference type="GO" id="GO:0034599">
    <property type="term" value="P:cellular response to oxidative stress"/>
    <property type="evidence" value="ECO:0007669"/>
    <property type="project" value="TreeGrafter"/>
</dbReference>
<evidence type="ECO:0000256" key="3">
    <source>
        <dbReference type="ARBA" id="ARBA00013223"/>
    </source>
</evidence>
<accession>A0A1T1HDY1</accession>
<dbReference type="SUPFAM" id="SSF63380">
    <property type="entry name" value="Riboflavin synthase domain-like"/>
    <property type="match status" value="1"/>
</dbReference>
<keyword evidence="8" id="KW-0560">Oxidoreductase</keyword>
<dbReference type="FunFam" id="3.40.50.80:FF:000002">
    <property type="entry name" value="Ferredoxin--NADP reductase"/>
    <property type="match status" value="1"/>
</dbReference>
<dbReference type="InterPro" id="IPR008333">
    <property type="entry name" value="Cbr1-like_FAD-bd_dom"/>
</dbReference>
<evidence type="ECO:0000256" key="1">
    <source>
        <dbReference type="ARBA" id="ARBA00001974"/>
    </source>
</evidence>
<keyword evidence="7" id="KW-0521">NADP</keyword>
<dbReference type="EC" id="1.18.1.2" evidence="3"/>
<evidence type="ECO:0000256" key="5">
    <source>
        <dbReference type="ARBA" id="ARBA00022741"/>
    </source>
</evidence>
<dbReference type="EMBL" id="MTSD02000001">
    <property type="protein sequence ID" value="OOV88071.1"/>
    <property type="molecule type" value="Genomic_DNA"/>
</dbReference>
<dbReference type="InterPro" id="IPR017927">
    <property type="entry name" value="FAD-bd_FR_type"/>
</dbReference>
<protein>
    <recommendedName>
        <fullName evidence="3">ferredoxin--NADP(+) reductase</fullName>
        <ecNumber evidence="3">1.18.1.2</ecNumber>
    </recommendedName>
</protein>
<dbReference type="Gene3D" id="2.40.30.10">
    <property type="entry name" value="Translation factors"/>
    <property type="match status" value="1"/>
</dbReference>
<dbReference type="GO" id="GO:0004324">
    <property type="term" value="F:ferredoxin-NADP+ reductase activity"/>
    <property type="evidence" value="ECO:0007669"/>
    <property type="project" value="UniProtKB-EC"/>
</dbReference>
<comment type="caution">
    <text evidence="11">The sequence shown here is derived from an EMBL/GenBank/DDBJ whole genome shotgun (WGS) entry which is preliminary data.</text>
</comment>
<gene>
    <name evidence="11" type="ORF">BTA35_0200490</name>
</gene>
<dbReference type="PRINTS" id="PR00371">
    <property type="entry name" value="FPNCR"/>
</dbReference>
<dbReference type="GO" id="GO:0000166">
    <property type="term" value="F:nucleotide binding"/>
    <property type="evidence" value="ECO:0007669"/>
    <property type="project" value="UniProtKB-KW"/>
</dbReference>
<evidence type="ECO:0000256" key="8">
    <source>
        <dbReference type="ARBA" id="ARBA00023002"/>
    </source>
</evidence>
<organism evidence="11 12">
    <name type="scientific">Oceanospirillum linum</name>
    <dbReference type="NCBI Taxonomy" id="966"/>
    <lineage>
        <taxon>Bacteria</taxon>
        <taxon>Pseudomonadati</taxon>
        <taxon>Pseudomonadota</taxon>
        <taxon>Gammaproteobacteria</taxon>
        <taxon>Oceanospirillales</taxon>
        <taxon>Oceanospirillaceae</taxon>
        <taxon>Oceanospirillum</taxon>
    </lineage>
</organism>
<dbReference type="PANTHER" id="PTHR47878">
    <property type="entry name" value="OXIDOREDUCTASE FAD/NAD(P)-BINDING DOMAIN PROTEIN"/>
    <property type="match status" value="1"/>
</dbReference>
<comment type="cofactor">
    <cofactor evidence="1">
        <name>FAD</name>
        <dbReference type="ChEBI" id="CHEBI:57692"/>
    </cofactor>
</comment>
<dbReference type="CDD" id="cd06195">
    <property type="entry name" value="FNR1"/>
    <property type="match status" value="1"/>
</dbReference>
<name>A0A1T1HDY1_OCELI</name>
<keyword evidence="5" id="KW-0547">Nucleotide-binding</keyword>
<evidence type="ECO:0000313" key="11">
    <source>
        <dbReference type="EMBL" id="OOV88071.1"/>
    </source>
</evidence>
<evidence type="ECO:0000256" key="2">
    <source>
        <dbReference type="ARBA" id="ARBA00008312"/>
    </source>
</evidence>
<dbReference type="InterPro" id="IPR001433">
    <property type="entry name" value="OxRdtase_FAD/NAD-bd"/>
</dbReference>
<keyword evidence="4" id="KW-0285">Flavoprotein</keyword>
<reference evidence="11" key="1">
    <citation type="submission" date="2017-02" db="EMBL/GenBank/DDBJ databases">
        <title>Draft Genome Sequence of the Salt Water Bacterium Oceanospirillum linum ATCC 11336.</title>
        <authorList>
            <person name="Trachtenberg A.M."/>
            <person name="Carney J.G."/>
            <person name="Linnane J.D."/>
            <person name="Rheaume B.A."/>
            <person name="Pitts N.L."/>
            <person name="Mykles D.L."/>
            <person name="Maclea K.S."/>
        </authorList>
    </citation>
    <scope>NUCLEOTIDE SEQUENCE [LARGE SCALE GENOMIC DNA]</scope>
    <source>
        <strain evidence="11">ATCC 11336</strain>
    </source>
</reference>
<dbReference type="InterPro" id="IPR017938">
    <property type="entry name" value="Riboflavin_synthase-like_b-brl"/>
</dbReference>
<dbReference type="Pfam" id="PF00175">
    <property type="entry name" value="NAD_binding_1"/>
    <property type="match status" value="1"/>
</dbReference>
<evidence type="ECO:0000259" key="10">
    <source>
        <dbReference type="PROSITE" id="PS51384"/>
    </source>
</evidence>
<keyword evidence="12" id="KW-1185">Reference proteome</keyword>
<dbReference type="GO" id="GO:0042167">
    <property type="term" value="P:heme catabolic process"/>
    <property type="evidence" value="ECO:0007669"/>
    <property type="project" value="TreeGrafter"/>
</dbReference>
<dbReference type="SUPFAM" id="SSF52343">
    <property type="entry name" value="Ferredoxin reductase-like, C-terminal NADP-linked domain"/>
    <property type="match status" value="1"/>
</dbReference>
<comment type="catalytic activity">
    <reaction evidence="9">
        <text>2 reduced [2Fe-2S]-[ferredoxin] + NADP(+) + H(+) = 2 oxidized [2Fe-2S]-[ferredoxin] + NADPH</text>
        <dbReference type="Rhea" id="RHEA:20125"/>
        <dbReference type="Rhea" id="RHEA-COMP:10000"/>
        <dbReference type="Rhea" id="RHEA-COMP:10001"/>
        <dbReference type="ChEBI" id="CHEBI:15378"/>
        <dbReference type="ChEBI" id="CHEBI:33737"/>
        <dbReference type="ChEBI" id="CHEBI:33738"/>
        <dbReference type="ChEBI" id="CHEBI:57783"/>
        <dbReference type="ChEBI" id="CHEBI:58349"/>
        <dbReference type="EC" id="1.18.1.2"/>
    </reaction>
</comment>
<evidence type="ECO:0000256" key="9">
    <source>
        <dbReference type="ARBA" id="ARBA00047776"/>
    </source>
</evidence>
<dbReference type="InterPro" id="IPR051930">
    <property type="entry name" value="FNR_type-1"/>
</dbReference>
<feature type="domain" description="FAD-binding FR-type" evidence="10">
    <location>
        <begin position="2"/>
        <end position="102"/>
    </location>
</feature>
<dbReference type="Proteomes" id="UP000190064">
    <property type="component" value="Unassembled WGS sequence"/>
</dbReference>
<dbReference type="InterPro" id="IPR033892">
    <property type="entry name" value="FNR_bac"/>
</dbReference>
<proteinExistence type="inferred from homology"/>
<keyword evidence="6" id="KW-0274">FAD</keyword>
<dbReference type="Pfam" id="PF00970">
    <property type="entry name" value="FAD_binding_6"/>
    <property type="match status" value="1"/>
</dbReference>
<dbReference type="STRING" id="966.BTA35_0200490"/>
<evidence type="ECO:0000313" key="12">
    <source>
        <dbReference type="Proteomes" id="UP000190064"/>
    </source>
</evidence>
<dbReference type="Gene3D" id="3.40.50.80">
    <property type="entry name" value="Nucleotide-binding domain of ferredoxin-NADP reductase (FNR) module"/>
    <property type="match status" value="1"/>
</dbReference>
<sequence length="257" mass="29236">MSAFIKEEVLSVHHWDNNLFSFKTSRASSLRFKNGHFIMIGLEVEGRPLMRAYSIASANYEDHLEFFSIKVPDGPLTSRLQSIQPGDKLVVSSKPTGTLINDHLLPGKNLYLISTGTGLAPFLSIIRDPEIYEQYDKIILTHGVRYTSELAYQDLITKELPEHEYFGDLIREKLVYYPTVTREAYKNEGRLTDLMRSGKLFTDLNLPAFDLDKDRFMICGGPSMLKETVEILQEQGFTEAKNSSAGHYVIERAFVES</sequence>
<dbReference type="InterPro" id="IPR001709">
    <property type="entry name" value="Flavoprot_Pyr_Nucl_cyt_Rdtase"/>
</dbReference>
<evidence type="ECO:0000256" key="4">
    <source>
        <dbReference type="ARBA" id="ARBA00022630"/>
    </source>
</evidence>